<evidence type="ECO:0000256" key="1">
    <source>
        <dbReference type="SAM" id="MobiDB-lite"/>
    </source>
</evidence>
<feature type="compositionally biased region" description="Basic and acidic residues" evidence="1">
    <location>
        <begin position="144"/>
        <end position="157"/>
    </location>
</feature>
<accession>A0A3P8A7A6</accession>
<keyword evidence="3" id="KW-1185">Reference proteome</keyword>
<dbReference type="WBParaSite" id="HPBE_0001756501-mRNA-1">
    <property type="protein sequence ID" value="HPBE_0001756501-mRNA-1"/>
    <property type="gene ID" value="HPBE_0001756501"/>
</dbReference>
<protein>
    <submittedName>
        <fullName evidence="4">SH2 domain-containing protein</fullName>
    </submittedName>
</protein>
<reference evidence="4" key="2">
    <citation type="submission" date="2019-09" db="UniProtKB">
        <authorList>
            <consortium name="WormBaseParasite"/>
        </authorList>
    </citation>
    <scope>IDENTIFICATION</scope>
</reference>
<sequence length="157" mass="18321">MENQFNHHHGAKPRAFSPSQLVYARRYQGKESWTEGLVVKRIGRVLYKIKVEDELWTRHANQLRMRLYDSDNHRTKDMDTLFETFGLESPYSLSRPTNIQNSTAPALPEVHPALEDQNSVTPPSFPVPEAEQPRRSGRTRRPTGRFDMDPRQRSYNT</sequence>
<accession>A0A183G737</accession>
<evidence type="ECO:0000313" key="3">
    <source>
        <dbReference type="Proteomes" id="UP000050761"/>
    </source>
</evidence>
<evidence type="ECO:0000313" key="4">
    <source>
        <dbReference type="WBParaSite" id="HPBE_0001756501-mRNA-1"/>
    </source>
</evidence>
<dbReference type="AlphaFoldDB" id="A0A183G737"/>
<organism evidence="3 4">
    <name type="scientific">Heligmosomoides polygyrus</name>
    <name type="common">Parasitic roundworm</name>
    <dbReference type="NCBI Taxonomy" id="6339"/>
    <lineage>
        <taxon>Eukaryota</taxon>
        <taxon>Metazoa</taxon>
        <taxon>Ecdysozoa</taxon>
        <taxon>Nematoda</taxon>
        <taxon>Chromadorea</taxon>
        <taxon>Rhabditida</taxon>
        <taxon>Rhabditina</taxon>
        <taxon>Rhabditomorpha</taxon>
        <taxon>Strongyloidea</taxon>
        <taxon>Heligmosomidae</taxon>
        <taxon>Heligmosomoides</taxon>
    </lineage>
</organism>
<name>A0A183G737_HELPZ</name>
<dbReference type="OrthoDB" id="5832102at2759"/>
<dbReference type="EMBL" id="UZAH01030094">
    <property type="protein sequence ID" value="VDP09232.1"/>
    <property type="molecule type" value="Genomic_DNA"/>
</dbReference>
<gene>
    <name evidence="2" type="ORF">HPBE_LOCUS17564</name>
</gene>
<proteinExistence type="predicted"/>
<evidence type="ECO:0000313" key="2">
    <source>
        <dbReference type="EMBL" id="VDP09232.1"/>
    </source>
</evidence>
<feature type="compositionally biased region" description="Polar residues" evidence="1">
    <location>
        <begin position="91"/>
        <end position="104"/>
    </location>
</feature>
<feature type="region of interest" description="Disordered" evidence="1">
    <location>
        <begin position="90"/>
        <end position="157"/>
    </location>
</feature>
<reference evidence="2 3" key="1">
    <citation type="submission" date="2018-11" db="EMBL/GenBank/DDBJ databases">
        <authorList>
            <consortium name="Pathogen Informatics"/>
        </authorList>
    </citation>
    <scope>NUCLEOTIDE SEQUENCE [LARGE SCALE GENOMIC DNA]</scope>
</reference>
<dbReference type="Proteomes" id="UP000050761">
    <property type="component" value="Unassembled WGS sequence"/>
</dbReference>